<evidence type="ECO:0000256" key="3">
    <source>
        <dbReference type="ARBA" id="ARBA00012744"/>
    </source>
</evidence>
<evidence type="ECO:0000313" key="14">
    <source>
        <dbReference type="Proteomes" id="UP001164718"/>
    </source>
</evidence>
<dbReference type="InterPro" id="IPR017853">
    <property type="entry name" value="GH"/>
</dbReference>
<dbReference type="Gene3D" id="3.20.20.80">
    <property type="entry name" value="Glycosidases"/>
    <property type="match status" value="1"/>
</dbReference>
<evidence type="ECO:0000256" key="9">
    <source>
        <dbReference type="PIRSR" id="PIRSR617736-1"/>
    </source>
</evidence>
<keyword evidence="14" id="KW-1185">Reference proteome</keyword>
<accession>A0A9E8RW43</accession>
<evidence type="ECO:0000256" key="10">
    <source>
        <dbReference type="PIRSR" id="PIRSR617736-2"/>
    </source>
</evidence>
<feature type="binding site" evidence="10">
    <location>
        <begin position="406"/>
        <end position="407"/>
    </location>
    <ligand>
        <name>substrate</name>
    </ligand>
</feature>
<dbReference type="InterPro" id="IPR001360">
    <property type="entry name" value="Glyco_hydro_1"/>
</dbReference>
<keyword evidence="5" id="KW-0136">Cellulose degradation</keyword>
<evidence type="ECO:0000256" key="2">
    <source>
        <dbReference type="ARBA" id="ARBA00010838"/>
    </source>
</evidence>
<evidence type="ECO:0000256" key="11">
    <source>
        <dbReference type="PROSITE-ProRule" id="PRU10055"/>
    </source>
</evidence>
<evidence type="ECO:0000256" key="8">
    <source>
        <dbReference type="ARBA" id="ARBA00023326"/>
    </source>
</evidence>
<evidence type="ECO:0000256" key="7">
    <source>
        <dbReference type="ARBA" id="ARBA00023295"/>
    </source>
</evidence>
<evidence type="ECO:0000256" key="12">
    <source>
        <dbReference type="RuleBase" id="RU361175"/>
    </source>
</evidence>
<feature type="binding site" evidence="10">
    <location>
        <position position="296"/>
    </location>
    <ligand>
        <name>substrate</name>
    </ligand>
</feature>
<dbReference type="PROSITE" id="PS00572">
    <property type="entry name" value="GLYCOSYL_HYDROL_F1_1"/>
    <property type="match status" value="1"/>
</dbReference>
<feature type="active site" description="Proton donor" evidence="9">
    <location>
        <position position="166"/>
    </location>
</feature>
<dbReference type="FunFam" id="3.20.20.80:FF:000004">
    <property type="entry name" value="Beta-glucosidase 6-phospho-beta-glucosidase"/>
    <property type="match status" value="1"/>
</dbReference>
<name>A0A9E8RW43_9BACI</name>
<feature type="binding site" evidence="10">
    <location>
        <position position="20"/>
    </location>
    <ligand>
        <name>substrate</name>
    </ligand>
</feature>
<keyword evidence="6" id="KW-0119">Carbohydrate metabolism</keyword>
<dbReference type="InterPro" id="IPR017736">
    <property type="entry name" value="Glyco_hydro_1_beta-glucosidase"/>
</dbReference>
<evidence type="ECO:0000256" key="1">
    <source>
        <dbReference type="ARBA" id="ARBA00000448"/>
    </source>
</evidence>
<feature type="binding site" evidence="10">
    <location>
        <position position="399"/>
    </location>
    <ligand>
        <name>substrate</name>
    </ligand>
</feature>
<feature type="active site" description="Nucleophile" evidence="9 11">
    <location>
        <position position="353"/>
    </location>
</feature>
<reference evidence="13" key="1">
    <citation type="submission" date="2022-09" db="EMBL/GenBank/DDBJ databases">
        <title>Complete Genomes of Fervidibacillus albus and Fervidibacillus halotolerans isolated from tidal flat sediments.</title>
        <authorList>
            <person name="Kwon K.K."/>
            <person name="Yang S.-H."/>
            <person name="Park M.J."/>
            <person name="Oh H.-M."/>
        </authorList>
    </citation>
    <scope>NUCLEOTIDE SEQUENCE</scope>
    <source>
        <strain evidence="13">MEBiC13591</strain>
    </source>
</reference>
<dbReference type="EMBL" id="CP106878">
    <property type="protein sequence ID" value="WAA11340.1"/>
    <property type="molecule type" value="Genomic_DNA"/>
</dbReference>
<keyword evidence="4 12" id="KW-0378">Hydrolase</keyword>
<dbReference type="NCBIfam" id="TIGR03356">
    <property type="entry name" value="BGL"/>
    <property type="match status" value="1"/>
</dbReference>
<dbReference type="SUPFAM" id="SSF51445">
    <property type="entry name" value="(Trans)glycosidases"/>
    <property type="match status" value="1"/>
</dbReference>
<protein>
    <recommendedName>
        <fullName evidence="3 12">Beta-glucosidase</fullName>
        <ecNumber evidence="3 12">3.2.1.21</ecNumber>
    </recommendedName>
</protein>
<sequence>MAIIQFPKDFLWGAATASYQVEGAANEDGRKPSIWDTFSRTPGKIKNGDHGDVACDSYHRYEEDIEIMADLGINVYRFSVAWPRVIPDGVGEVNERGLDFYRRFIDKLLDAGIEPILTLYHWDLPQALHDQGGWANRATVDAFVKYAEVLFKEFDGKVKYWLTINEPWCVSFLSNFIGEHAPGNRDLNLALQISHHLLLAHGKTVQRFREIGISGKIGYAPNVEWKEPFSNRKEDIEASRREVGFLLDWFFDPVFKGQYPKFLVDWFNEKGGTFEIKEGDMEIINERIDFLGINFYTGSYSRYKKGHGFFDSENVDIGFAKTDINWNIFPDGFYKVLLEIKNKYGDIPIVITENGACYNNEPEFGRVKDTGRIKYFQSHLASLRRAMDSGVNIKGYCVWSLLDNFEWAHGYSMRFGIVHVDFRTLDRTKKDSFYWYKQLIRNGWYEY</sequence>
<keyword evidence="7 12" id="KW-0326">Glycosidase</keyword>
<dbReference type="PRINTS" id="PR00131">
    <property type="entry name" value="GLHYDRLASE1"/>
</dbReference>
<dbReference type="Proteomes" id="UP001164718">
    <property type="component" value="Chromosome"/>
</dbReference>
<evidence type="ECO:0000256" key="4">
    <source>
        <dbReference type="ARBA" id="ARBA00022801"/>
    </source>
</evidence>
<dbReference type="InterPro" id="IPR033132">
    <property type="entry name" value="GH_1_N_CS"/>
</dbReference>
<dbReference type="GO" id="GO:0005829">
    <property type="term" value="C:cytosol"/>
    <property type="evidence" value="ECO:0007669"/>
    <property type="project" value="TreeGrafter"/>
</dbReference>
<organism evidence="13 14">
    <name type="scientific">Fervidibacillus albus</name>
    <dbReference type="NCBI Taxonomy" id="2980026"/>
    <lineage>
        <taxon>Bacteria</taxon>
        <taxon>Bacillati</taxon>
        <taxon>Bacillota</taxon>
        <taxon>Bacilli</taxon>
        <taxon>Bacillales</taxon>
        <taxon>Bacillaceae</taxon>
        <taxon>Fervidibacillus</taxon>
    </lineage>
</organism>
<evidence type="ECO:0000256" key="5">
    <source>
        <dbReference type="ARBA" id="ARBA00023001"/>
    </source>
</evidence>
<gene>
    <name evidence="13" type="ORF">OE104_11520</name>
</gene>
<dbReference type="EC" id="3.2.1.21" evidence="3 12"/>
<dbReference type="GO" id="GO:0030245">
    <property type="term" value="P:cellulose catabolic process"/>
    <property type="evidence" value="ECO:0007669"/>
    <property type="project" value="UniProtKB-KW"/>
</dbReference>
<evidence type="ECO:0000256" key="6">
    <source>
        <dbReference type="ARBA" id="ARBA00023277"/>
    </source>
</evidence>
<dbReference type="AlphaFoldDB" id="A0A9E8RW43"/>
<comment type="similarity">
    <text evidence="2 12">Belongs to the glycosyl hydrolase 1 family.</text>
</comment>
<dbReference type="PANTHER" id="PTHR10353">
    <property type="entry name" value="GLYCOSYL HYDROLASE"/>
    <property type="match status" value="1"/>
</dbReference>
<evidence type="ECO:0000313" key="13">
    <source>
        <dbReference type="EMBL" id="WAA11340.1"/>
    </source>
</evidence>
<comment type="catalytic activity">
    <reaction evidence="1 12">
        <text>Hydrolysis of terminal, non-reducing beta-D-glucosyl residues with release of beta-D-glucose.</text>
        <dbReference type="EC" id="3.2.1.21"/>
    </reaction>
</comment>
<dbReference type="GO" id="GO:0008422">
    <property type="term" value="F:beta-glucosidase activity"/>
    <property type="evidence" value="ECO:0007669"/>
    <property type="project" value="UniProtKB-EC"/>
</dbReference>
<dbReference type="PANTHER" id="PTHR10353:SF36">
    <property type="entry name" value="LP05116P"/>
    <property type="match status" value="1"/>
</dbReference>
<feature type="binding site" evidence="10">
    <location>
        <position position="165"/>
    </location>
    <ligand>
        <name>substrate</name>
    </ligand>
</feature>
<feature type="binding site" evidence="10">
    <location>
        <position position="121"/>
    </location>
    <ligand>
        <name>substrate</name>
    </ligand>
</feature>
<keyword evidence="8" id="KW-0624">Polysaccharide degradation</keyword>
<proteinExistence type="inferred from homology"/>
<dbReference type="Pfam" id="PF00232">
    <property type="entry name" value="Glyco_hydro_1"/>
    <property type="match status" value="1"/>
</dbReference>
<dbReference type="RefSeq" id="WP_275419161.1">
    <property type="nucleotide sequence ID" value="NZ_CP106878.1"/>
</dbReference>
<dbReference type="PROSITE" id="PS00653">
    <property type="entry name" value="GLYCOSYL_HYDROL_F1_2"/>
    <property type="match status" value="1"/>
</dbReference>
<dbReference type="KEGG" id="faf:OE104_11520"/>
<dbReference type="InterPro" id="IPR018120">
    <property type="entry name" value="Glyco_hydro_1_AS"/>
</dbReference>